<proteinExistence type="predicted"/>
<dbReference type="InterPro" id="IPR002110">
    <property type="entry name" value="Ankyrin_rpt"/>
</dbReference>
<feature type="repeat" description="ANK" evidence="1">
    <location>
        <begin position="47"/>
        <end position="79"/>
    </location>
</feature>
<dbReference type="PANTHER" id="PTHR24150">
    <property type="entry name" value="ANKYRIN REPEAT AND MYND DOMAIN-CONTAINING PROTEIN 2"/>
    <property type="match status" value="1"/>
</dbReference>
<gene>
    <name evidence="2" type="ORF">ElyMa_003437300</name>
</gene>
<dbReference type="AlphaFoldDB" id="A0AAV4JSI4"/>
<dbReference type="PANTHER" id="PTHR24150:SF8">
    <property type="entry name" value="ANKYRIN REPEAT AND MYND DOMAIN-CONTAINING PROTEIN 2"/>
    <property type="match status" value="1"/>
</dbReference>
<organism evidence="2 3">
    <name type="scientific">Elysia marginata</name>
    <dbReference type="NCBI Taxonomy" id="1093978"/>
    <lineage>
        <taxon>Eukaryota</taxon>
        <taxon>Metazoa</taxon>
        <taxon>Spiralia</taxon>
        <taxon>Lophotrochozoa</taxon>
        <taxon>Mollusca</taxon>
        <taxon>Gastropoda</taxon>
        <taxon>Heterobranchia</taxon>
        <taxon>Euthyneura</taxon>
        <taxon>Panpulmonata</taxon>
        <taxon>Sacoglossa</taxon>
        <taxon>Placobranchoidea</taxon>
        <taxon>Plakobranchidae</taxon>
        <taxon>Elysia</taxon>
    </lineage>
</organism>
<protein>
    <submittedName>
        <fullName evidence="2">Ankyrin repeat and MYND domain-containing protein 2</fullName>
    </submittedName>
</protein>
<evidence type="ECO:0000313" key="3">
    <source>
        <dbReference type="Proteomes" id="UP000762676"/>
    </source>
</evidence>
<feature type="repeat" description="ANK" evidence="1">
    <location>
        <begin position="81"/>
        <end position="113"/>
    </location>
</feature>
<comment type="caution">
    <text evidence="2">The sequence shown here is derived from an EMBL/GenBank/DDBJ whole genome shotgun (WGS) entry which is preliminary data.</text>
</comment>
<dbReference type="InterPro" id="IPR036770">
    <property type="entry name" value="Ankyrin_rpt-contain_sf"/>
</dbReference>
<dbReference type="Gene3D" id="1.25.40.20">
    <property type="entry name" value="Ankyrin repeat-containing domain"/>
    <property type="match status" value="1"/>
</dbReference>
<name>A0AAV4JSI4_9GAST</name>
<reference evidence="2 3" key="1">
    <citation type="journal article" date="2021" name="Elife">
        <title>Chloroplast acquisition without the gene transfer in kleptoplastic sea slugs, Plakobranchus ocellatus.</title>
        <authorList>
            <person name="Maeda T."/>
            <person name="Takahashi S."/>
            <person name="Yoshida T."/>
            <person name="Shimamura S."/>
            <person name="Takaki Y."/>
            <person name="Nagai Y."/>
            <person name="Toyoda A."/>
            <person name="Suzuki Y."/>
            <person name="Arimoto A."/>
            <person name="Ishii H."/>
            <person name="Satoh N."/>
            <person name="Nishiyama T."/>
            <person name="Hasebe M."/>
            <person name="Maruyama T."/>
            <person name="Minagawa J."/>
            <person name="Obokata J."/>
            <person name="Shigenobu S."/>
        </authorList>
    </citation>
    <scope>NUCLEOTIDE SEQUENCE [LARGE SCALE GENOMIC DNA]</scope>
</reference>
<dbReference type="EMBL" id="BMAT01007051">
    <property type="protein sequence ID" value="GFS25270.1"/>
    <property type="molecule type" value="Genomic_DNA"/>
</dbReference>
<sequence length="219" mass="24391">MAADQEDKRTADEKKLFELIEKGSNTNDAVVAHVKASKVKIDCLDPKGMTPLQLAAFRGNKQLCDFLLANGADVNSNYHENSYSALMFAALSGNPEVTRQMLEAGANVNHINSVNRTAAQMAAFVGQHQCVSVINNFFPREEIDYFTRPQGLEKEAKLPKSVAPALCRLINFSNLHPVRRLIRQSLKDFPYTSSALLQQMVRQIAPVKIVRLLMGLEYV</sequence>
<dbReference type="PROSITE" id="PS50088">
    <property type="entry name" value="ANK_REPEAT"/>
    <property type="match status" value="2"/>
</dbReference>
<dbReference type="InterPro" id="IPR052452">
    <property type="entry name" value="Ankyrin-MYND_dom_contain_2"/>
</dbReference>
<evidence type="ECO:0000313" key="2">
    <source>
        <dbReference type="EMBL" id="GFS25270.1"/>
    </source>
</evidence>
<keyword evidence="3" id="KW-1185">Reference proteome</keyword>
<dbReference type="Pfam" id="PF12796">
    <property type="entry name" value="Ank_2"/>
    <property type="match status" value="1"/>
</dbReference>
<accession>A0AAV4JSI4</accession>
<evidence type="ECO:0000256" key="1">
    <source>
        <dbReference type="PROSITE-ProRule" id="PRU00023"/>
    </source>
</evidence>
<dbReference type="SMART" id="SM00248">
    <property type="entry name" value="ANK"/>
    <property type="match status" value="3"/>
</dbReference>
<dbReference type="PRINTS" id="PR01415">
    <property type="entry name" value="ANKYRIN"/>
</dbReference>
<keyword evidence="1" id="KW-0040">ANK repeat</keyword>
<dbReference type="Proteomes" id="UP000762676">
    <property type="component" value="Unassembled WGS sequence"/>
</dbReference>
<dbReference type="SUPFAM" id="SSF48403">
    <property type="entry name" value="Ankyrin repeat"/>
    <property type="match status" value="1"/>
</dbReference>
<dbReference type="PROSITE" id="PS50297">
    <property type="entry name" value="ANK_REP_REGION"/>
    <property type="match status" value="2"/>
</dbReference>